<proteinExistence type="inferred from homology"/>
<dbReference type="STRING" id="1189325.SAMN04488119_1067"/>
<keyword evidence="10" id="KW-0961">Cell wall biogenesis/degradation</keyword>
<evidence type="ECO:0000256" key="6">
    <source>
        <dbReference type="ARBA" id="ARBA00022729"/>
    </source>
</evidence>
<feature type="active site" description="Acyl-ester intermediate" evidence="12">
    <location>
        <position position="84"/>
    </location>
</feature>
<keyword evidence="18" id="KW-1185">Reference proteome</keyword>
<dbReference type="GO" id="GO:0008360">
    <property type="term" value="P:regulation of cell shape"/>
    <property type="evidence" value="ECO:0007669"/>
    <property type="project" value="UniProtKB-KW"/>
</dbReference>
<evidence type="ECO:0000256" key="11">
    <source>
        <dbReference type="ARBA" id="ARBA00034000"/>
    </source>
</evidence>
<dbReference type="SUPFAM" id="SSF56601">
    <property type="entry name" value="beta-lactamase/transpeptidase-like"/>
    <property type="match status" value="1"/>
</dbReference>
<keyword evidence="5" id="KW-0645">Protease</keyword>
<protein>
    <recommendedName>
        <fullName evidence="3">serine-type D-Ala-D-Ala carboxypeptidase</fullName>
        <ecNumber evidence="3">3.4.16.4</ecNumber>
    </recommendedName>
</protein>
<dbReference type="Gene3D" id="3.40.710.10">
    <property type="entry name" value="DD-peptidase/beta-lactamase superfamily"/>
    <property type="match status" value="1"/>
</dbReference>
<dbReference type="InterPro" id="IPR018044">
    <property type="entry name" value="Peptidase_S11"/>
</dbReference>
<evidence type="ECO:0000256" key="4">
    <source>
        <dbReference type="ARBA" id="ARBA00022645"/>
    </source>
</evidence>
<evidence type="ECO:0000313" key="17">
    <source>
        <dbReference type="EMBL" id="SHN70414.1"/>
    </source>
</evidence>
<keyword evidence="7" id="KW-0378">Hydrolase</keyword>
<dbReference type="Proteomes" id="UP000184066">
    <property type="component" value="Unassembled WGS sequence"/>
</dbReference>
<evidence type="ECO:0000256" key="10">
    <source>
        <dbReference type="ARBA" id="ARBA00023316"/>
    </source>
</evidence>
<evidence type="ECO:0000256" key="8">
    <source>
        <dbReference type="ARBA" id="ARBA00022960"/>
    </source>
</evidence>
<evidence type="ECO:0000313" key="18">
    <source>
        <dbReference type="Proteomes" id="UP000184066"/>
    </source>
</evidence>
<dbReference type="RefSeq" id="WP_083581364.1">
    <property type="nucleotide sequence ID" value="NZ_FOHL01000006.1"/>
</dbReference>
<dbReference type="GO" id="GO:0009002">
    <property type="term" value="F:serine-type D-Ala-D-Ala carboxypeptidase activity"/>
    <property type="evidence" value="ECO:0007669"/>
    <property type="project" value="UniProtKB-EC"/>
</dbReference>
<keyword evidence="6" id="KW-0732">Signal</keyword>
<accession>A0A1M7TI26</accession>
<reference evidence="17" key="1">
    <citation type="submission" date="2016-12" db="EMBL/GenBank/DDBJ databases">
        <authorList>
            <person name="Song W.-J."/>
            <person name="Kurnit D.M."/>
        </authorList>
    </citation>
    <scope>NUCLEOTIDE SEQUENCE [LARGE SCALE GENOMIC DNA]</scope>
    <source>
        <strain evidence="17">CGMCC 1.10808</strain>
    </source>
</reference>
<evidence type="ECO:0000256" key="7">
    <source>
        <dbReference type="ARBA" id="ARBA00022801"/>
    </source>
</evidence>
<keyword evidence="8" id="KW-0133">Cell shape</keyword>
<evidence type="ECO:0000256" key="1">
    <source>
        <dbReference type="ARBA" id="ARBA00004752"/>
    </source>
</evidence>
<dbReference type="AlphaFoldDB" id="A0A1M7TI26"/>
<feature type="region of interest" description="Disordered" evidence="15">
    <location>
        <begin position="1"/>
        <end position="22"/>
    </location>
</feature>
<dbReference type="Gene3D" id="2.60.410.10">
    <property type="entry name" value="D-Ala-D-Ala carboxypeptidase, C-terminal domain"/>
    <property type="match status" value="1"/>
</dbReference>
<feature type="binding site" evidence="13">
    <location>
        <position position="246"/>
    </location>
    <ligand>
        <name>substrate</name>
    </ligand>
</feature>
<evidence type="ECO:0000259" key="16">
    <source>
        <dbReference type="SMART" id="SM00936"/>
    </source>
</evidence>
<evidence type="ECO:0000256" key="14">
    <source>
        <dbReference type="RuleBase" id="RU004016"/>
    </source>
</evidence>
<dbReference type="PRINTS" id="PR00725">
    <property type="entry name" value="DADACBPTASE1"/>
</dbReference>
<organism evidence="17 18">
    <name type="scientific">Oceanicella actignis</name>
    <dbReference type="NCBI Taxonomy" id="1189325"/>
    <lineage>
        <taxon>Bacteria</taxon>
        <taxon>Pseudomonadati</taxon>
        <taxon>Pseudomonadota</taxon>
        <taxon>Alphaproteobacteria</taxon>
        <taxon>Rhodobacterales</taxon>
        <taxon>Paracoccaceae</taxon>
        <taxon>Oceanicella</taxon>
    </lineage>
</organism>
<dbReference type="GO" id="GO:0071555">
    <property type="term" value="P:cell wall organization"/>
    <property type="evidence" value="ECO:0007669"/>
    <property type="project" value="UniProtKB-KW"/>
</dbReference>
<dbReference type="UniPathway" id="UPA00219"/>
<keyword evidence="4 17" id="KW-0121">Carboxypeptidase</keyword>
<comment type="similarity">
    <text evidence="2 14">Belongs to the peptidase S11 family.</text>
</comment>
<feature type="active site" evidence="12">
    <location>
        <position position="144"/>
    </location>
</feature>
<dbReference type="PANTHER" id="PTHR21581">
    <property type="entry name" value="D-ALANYL-D-ALANINE CARBOXYPEPTIDASE"/>
    <property type="match status" value="1"/>
</dbReference>
<dbReference type="GO" id="GO:0009252">
    <property type="term" value="P:peptidoglycan biosynthetic process"/>
    <property type="evidence" value="ECO:0007669"/>
    <property type="project" value="UniProtKB-UniPathway"/>
</dbReference>
<dbReference type="InterPro" id="IPR001967">
    <property type="entry name" value="Peptidase_S11_N"/>
</dbReference>
<dbReference type="Pfam" id="PF00768">
    <property type="entry name" value="Peptidase_S11"/>
    <property type="match status" value="1"/>
</dbReference>
<evidence type="ECO:0000256" key="9">
    <source>
        <dbReference type="ARBA" id="ARBA00022984"/>
    </source>
</evidence>
<evidence type="ECO:0000256" key="5">
    <source>
        <dbReference type="ARBA" id="ARBA00022670"/>
    </source>
</evidence>
<dbReference type="InterPro" id="IPR012338">
    <property type="entry name" value="Beta-lactam/transpept-like"/>
</dbReference>
<feature type="active site" description="Proton acceptor" evidence="12">
    <location>
        <position position="87"/>
    </location>
</feature>
<evidence type="ECO:0000256" key="13">
    <source>
        <dbReference type="PIRSR" id="PIRSR618044-2"/>
    </source>
</evidence>
<comment type="pathway">
    <text evidence="1">Cell wall biogenesis; peptidoglycan biosynthesis.</text>
</comment>
<dbReference type="EMBL" id="FRDL01000006">
    <property type="protein sequence ID" value="SHN70414.1"/>
    <property type="molecule type" value="Genomic_DNA"/>
</dbReference>
<dbReference type="SMART" id="SM00936">
    <property type="entry name" value="PBP5_C"/>
    <property type="match status" value="1"/>
</dbReference>
<dbReference type="PANTHER" id="PTHR21581:SF6">
    <property type="entry name" value="TRAFFICKING PROTEIN PARTICLE COMPLEX SUBUNIT 12"/>
    <property type="match status" value="1"/>
</dbReference>
<evidence type="ECO:0000256" key="12">
    <source>
        <dbReference type="PIRSR" id="PIRSR618044-1"/>
    </source>
</evidence>
<dbReference type="OrthoDB" id="9795979at2"/>
<keyword evidence="9" id="KW-0573">Peptidoglycan synthesis</keyword>
<dbReference type="InterPro" id="IPR037167">
    <property type="entry name" value="Peptidase_S11_C_sf"/>
</dbReference>
<evidence type="ECO:0000256" key="15">
    <source>
        <dbReference type="SAM" id="MobiDB-lite"/>
    </source>
</evidence>
<gene>
    <name evidence="17" type="ORF">SAMN05216200_106196</name>
</gene>
<dbReference type="InterPro" id="IPR012907">
    <property type="entry name" value="Peptidase_S11_C"/>
</dbReference>
<feature type="domain" description="Peptidase S11 D-Ala-D-Ala carboxypeptidase A C-terminal" evidence="16">
    <location>
        <begin position="296"/>
        <end position="386"/>
    </location>
</feature>
<comment type="catalytic activity">
    <reaction evidence="11">
        <text>Preferential cleavage: (Ac)2-L-Lys-D-Ala-|-D-Ala. Also transpeptidation of peptidyl-alanyl moieties that are N-acyl substituents of D-alanine.</text>
        <dbReference type="EC" id="3.4.16.4"/>
    </reaction>
</comment>
<dbReference type="GO" id="GO:0006508">
    <property type="term" value="P:proteolysis"/>
    <property type="evidence" value="ECO:0007669"/>
    <property type="project" value="UniProtKB-KW"/>
</dbReference>
<evidence type="ECO:0000256" key="3">
    <source>
        <dbReference type="ARBA" id="ARBA00012448"/>
    </source>
</evidence>
<dbReference type="EC" id="3.4.16.4" evidence="3"/>
<sequence length="424" mass="45383">MPDATPRSAASRPPRPSLRSSLRSSLRPILRATLSAALFAALALGSAAPSRALDTAARAALVIDAGTGAELLARDPDVPIPPASMSKLMTVYMVFEALAEGRLSMEDRFRVSARAAAMGGSKMFAREGDAIRVADLLRGVIVQSGNDACVVLAEGLAGSEEAFAARMNERARQLGLRGSHFANATGWPDPGQRMTPRDLVTLAQRLIEDFPQYYPIFAETEFTWEGIRQRNRNPLLFADVGADGLKTGHTEEAGYGLVGSARRGDRRVILMIGGLPDAKARALEAERLVKWAFREFVNRKLYAAGQILGEAEVWLGARPSAPLTVARDVVATVPWGARDKLRARIVYEGPLEAPVARGQEVARLVIEAPDMAPIEVPVVAAEAVPEGGFPERFKAAARLVFARAMRALSQAAEDVAGEGAEGAR</sequence>
<evidence type="ECO:0000256" key="2">
    <source>
        <dbReference type="ARBA" id="ARBA00007164"/>
    </source>
</evidence>
<name>A0A1M7TI26_9RHOB</name>
<dbReference type="Pfam" id="PF07943">
    <property type="entry name" value="PBP5_C"/>
    <property type="match status" value="1"/>
</dbReference>